<keyword evidence="2" id="KW-1185">Reference proteome</keyword>
<organism evidence="1 2">
    <name type="scientific">Candidatus Nitrosotalea okcheonensis</name>
    <dbReference type="NCBI Taxonomy" id="1903276"/>
    <lineage>
        <taxon>Archaea</taxon>
        <taxon>Nitrososphaerota</taxon>
        <taxon>Nitrososphaeria</taxon>
        <taxon>Nitrosotaleales</taxon>
        <taxon>Nitrosotaleaceae</taxon>
        <taxon>Nitrosotalea</taxon>
    </lineage>
</organism>
<gene>
    <name evidence="1" type="ORF">NCS_11100</name>
</gene>
<evidence type="ECO:0000313" key="2">
    <source>
        <dbReference type="Proteomes" id="UP000230607"/>
    </source>
</evidence>
<dbReference type="Proteomes" id="UP000230607">
    <property type="component" value="Chromosome 1"/>
</dbReference>
<dbReference type="AlphaFoldDB" id="A0A2H1FEV9"/>
<sequence length="24" mass="2911">MIPVKLQKIIHKIDLKPKRRRDIA</sequence>
<reference evidence="2" key="1">
    <citation type="submission" date="2017-03" db="EMBL/GenBank/DDBJ databases">
        <authorList>
            <person name="Herbold C."/>
        </authorList>
    </citation>
    <scope>NUCLEOTIDE SEQUENCE [LARGE SCALE GENOMIC DNA]</scope>
</reference>
<evidence type="ECO:0000313" key="1">
    <source>
        <dbReference type="EMBL" id="SMH71293.1"/>
    </source>
</evidence>
<accession>A0A2H1FEV9</accession>
<dbReference type="EMBL" id="LT841358">
    <property type="protein sequence ID" value="SMH71293.1"/>
    <property type="molecule type" value="Genomic_DNA"/>
</dbReference>
<proteinExistence type="predicted"/>
<name>A0A2H1FEV9_9ARCH</name>
<protein>
    <submittedName>
        <fullName evidence="1">Uncharacterized protein</fullName>
    </submittedName>
</protein>